<dbReference type="Pfam" id="PF20434">
    <property type="entry name" value="BD-FAE"/>
    <property type="match status" value="1"/>
</dbReference>
<keyword evidence="5" id="KW-1185">Reference proteome</keyword>
<evidence type="ECO:0000259" key="3">
    <source>
        <dbReference type="Pfam" id="PF20434"/>
    </source>
</evidence>
<evidence type="ECO:0000313" key="4">
    <source>
        <dbReference type="EMBL" id="SHN48334.1"/>
    </source>
</evidence>
<dbReference type="STRING" id="198312.SAMN02745193_00076"/>
<protein>
    <submittedName>
        <fullName evidence="4">Acetyl esterase/lipase</fullName>
    </submittedName>
</protein>
<reference evidence="5" key="1">
    <citation type="submission" date="2016-12" db="EMBL/GenBank/DDBJ databases">
        <authorList>
            <person name="Varghese N."/>
            <person name="Submissions S."/>
        </authorList>
    </citation>
    <scope>NUCLEOTIDE SEQUENCE [LARGE SCALE GENOMIC DNA]</scope>
    <source>
        <strain evidence="5">DSM 11032</strain>
    </source>
</reference>
<dbReference type="InterPro" id="IPR049492">
    <property type="entry name" value="BD-FAE-like_dom"/>
</dbReference>
<keyword evidence="2" id="KW-0732">Signal</keyword>
<feature type="signal peptide" evidence="2">
    <location>
        <begin position="1"/>
        <end position="18"/>
    </location>
</feature>
<dbReference type="GO" id="GO:0016787">
    <property type="term" value="F:hydrolase activity"/>
    <property type="evidence" value="ECO:0007669"/>
    <property type="project" value="UniProtKB-KW"/>
</dbReference>
<dbReference type="PANTHER" id="PTHR48081">
    <property type="entry name" value="AB HYDROLASE SUPERFAMILY PROTEIN C4A8.06C"/>
    <property type="match status" value="1"/>
</dbReference>
<dbReference type="RefSeq" id="WP_072672687.1">
    <property type="nucleotide sequence ID" value="NZ_FRDF01000001.1"/>
</dbReference>
<feature type="domain" description="BD-FAE-like" evidence="3">
    <location>
        <begin position="117"/>
        <end position="221"/>
    </location>
</feature>
<proteinExistence type="predicted"/>
<dbReference type="InterPro" id="IPR050300">
    <property type="entry name" value="GDXG_lipolytic_enzyme"/>
</dbReference>
<name>A0A1M7RPY2_9SPHN</name>
<dbReference type="OrthoDB" id="9771666at2"/>
<evidence type="ECO:0000256" key="1">
    <source>
        <dbReference type="ARBA" id="ARBA00022801"/>
    </source>
</evidence>
<dbReference type="Gene3D" id="3.40.50.1820">
    <property type="entry name" value="alpha/beta hydrolase"/>
    <property type="match status" value="1"/>
</dbReference>
<gene>
    <name evidence="4" type="ORF">SAMN02745193_00076</name>
</gene>
<dbReference type="PANTHER" id="PTHR48081:SF33">
    <property type="entry name" value="KYNURENINE FORMAMIDASE"/>
    <property type="match status" value="1"/>
</dbReference>
<organism evidence="4 5">
    <name type="scientific">Erythrobacter sanguineus</name>
    <dbReference type="NCBI Taxonomy" id="198312"/>
    <lineage>
        <taxon>Bacteria</taxon>
        <taxon>Pseudomonadati</taxon>
        <taxon>Pseudomonadota</taxon>
        <taxon>Alphaproteobacteria</taxon>
        <taxon>Sphingomonadales</taxon>
        <taxon>Erythrobacteraceae</taxon>
        <taxon>Erythrobacter/Porphyrobacter group</taxon>
        <taxon>Erythrobacter</taxon>
    </lineage>
</organism>
<accession>A0A1M7RPY2</accession>
<dbReference type="Proteomes" id="UP000184391">
    <property type="component" value="Unassembled WGS sequence"/>
</dbReference>
<dbReference type="EMBL" id="FRDF01000001">
    <property type="protein sequence ID" value="SHN48334.1"/>
    <property type="molecule type" value="Genomic_DNA"/>
</dbReference>
<evidence type="ECO:0000256" key="2">
    <source>
        <dbReference type="SAM" id="SignalP"/>
    </source>
</evidence>
<dbReference type="InterPro" id="IPR029058">
    <property type="entry name" value="AB_hydrolase_fold"/>
</dbReference>
<keyword evidence="1" id="KW-0378">Hydrolase</keyword>
<sequence>MNIAAKALIAAAAAAALAAPILAQQRGNARLPAECRAEITALCGSDRAQIRTCLREKYAELSDGCAKSLGERMAARRGNGEGARRGPGMRAQGGVGQYASARISSTVIYGKDARQQVDIYTPDDAVGDAPLVLFVHGGGWQMGDRARVQAKPQHFKEAGYVFASAGYRLLPGSPVEQQAADLGAALQALRAQAETGGFDPDRIVLMGHSAGAHLAALVATDPQYAGEAFGAIRGVVLLDGAGYDVPAAIATPTMEMPLLYRDVFGTDPARQKALSPITHVGGKDAAHWLALYVAERANAKAQSEALMAALAKAGKDASALAITGTDHGRMNRELGTEAGKAQTEAVDAFLARVFG</sequence>
<dbReference type="SUPFAM" id="SSF53474">
    <property type="entry name" value="alpha/beta-Hydrolases"/>
    <property type="match status" value="1"/>
</dbReference>
<dbReference type="AlphaFoldDB" id="A0A1M7RPY2"/>
<feature type="chain" id="PRO_5012161437" evidence="2">
    <location>
        <begin position="19"/>
        <end position="355"/>
    </location>
</feature>
<evidence type="ECO:0000313" key="5">
    <source>
        <dbReference type="Proteomes" id="UP000184391"/>
    </source>
</evidence>